<evidence type="ECO:0000313" key="12">
    <source>
        <dbReference type="EMBL" id="NMO78911.1"/>
    </source>
</evidence>
<dbReference type="CDD" id="cd00082">
    <property type="entry name" value="HisKA"/>
    <property type="match status" value="1"/>
</dbReference>
<protein>
    <recommendedName>
        <fullName evidence="3">histidine kinase</fullName>
        <ecNumber evidence="3">2.7.13.3</ecNumber>
    </recommendedName>
</protein>
<keyword evidence="8" id="KW-0067">ATP-binding</keyword>
<dbReference type="GO" id="GO:0005886">
    <property type="term" value="C:plasma membrane"/>
    <property type="evidence" value="ECO:0007669"/>
    <property type="project" value="UniProtKB-SubCell"/>
</dbReference>
<dbReference type="InterPro" id="IPR005467">
    <property type="entry name" value="His_kinase_dom"/>
</dbReference>
<dbReference type="CDD" id="cd00075">
    <property type="entry name" value="HATPase"/>
    <property type="match status" value="1"/>
</dbReference>
<proteinExistence type="predicted"/>
<dbReference type="GO" id="GO:0005524">
    <property type="term" value="F:ATP binding"/>
    <property type="evidence" value="ECO:0007669"/>
    <property type="project" value="UniProtKB-KW"/>
</dbReference>
<feature type="transmembrane region" description="Helical" evidence="10">
    <location>
        <begin position="147"/>
        <end position="173"/>
    </location>
</feature>
<dbReference type="Proteomes" id="UP000588491">
    <property type="component" value="Unassembled WGS sequence"/>
</dbReference>
<dbReference type="Gene3D" id="1.10.287.130">
    <property type="match status" value="1"/>
</dbReference>
<dbReference type="InterPro" id="IPR003594">
    <property type="entry name" value="HATPase_dom"/>
</dbReference>
<keyword evidence="10" id="KW-0812">Transmembrane</keyword>
<dbReference type="GO" id="GO:0000155">
    <property type="term" value="F:phosphorelay sensor kinase activity"/>
    <property type="evidence" value="ECO:0007669"/>
    <property type="project" value="InterPro"/>
</dbReference>
<dbReference type="RefSeq" id="WP_169189004.1">
    <property type="nucleotide sequence ID" value="NZ_JABBPK010000001.1"/>
</dbReference>
<keyword evidence="6" id="KW-0547">Nucleotide-binding</keyword>
<keyword evidence="7 12" id="KW-0418">Kinase</keyword>
<dbReference type="FunFam" id="1.10.287.130:FF:000036">
    <property type="entry name" value="Two-component sensor histidine kinase"/>
    <property type="match status" value="1"/>
</dbReference>
<comment type="catalytic activity">
    <reaction evidence="1">
        <text>ATP + protein L-histidine = ADP + protein N-phospho-L-histidine.</text>
        <dbReference type="EC" id="2.7.13.3"/>
    </reaction>
</comment>
<dbReference type="SUPFAM" id="SSF55874">
    <property type="entry name" value="ATPase domain of HSP90 chaperone/DNA topoisomerase II/histidine kinase"/>
    <property type="match status" value="1"/>
</dbReference>
<evidence type="ECO:0000256" key="3">
    <source>
        <dbReference type="ARBA" id="ARBA00012438"/>
    </source>
</evidence>
<comment type="caution">
    <text evidence="12">The sequence shown here is derived from an EMBL/GenBank/DDBJ whole genome shotgun (WGS) entry which is preliminary data.</text>
</comment>
<dbReference type="InterPro" id="IPR004358">
    <property type="entry name" value="Sig_transdc_His_kin-like_C"/>
</dbReference>
<evidence type="ECO:0000256" key="10">
    <source>
        <dbReference type="SAM" id="Phobius"/>
    </source>
</evidence>
<dbReference type="PANTHER" id="PTHR43711:SF26">
    <property type="entry name" value="SENSOR HISTIDINE KINASE RCSC"/>
    <property type="match status" value="1"/>
</dbReference>
<keyword evidence="13" id="KW-1185">Reference proteome</keyword>
<evidence type="ECO:0000256" key="1">
    <source>
        <dbReference type="ARBA" id="ARBA00000085"/>
    </source>
</evidence>
<dbReference type="Gene3D" id="3.30.565.10">
    <property type="entry name" value="Histidine kinase-like ATPase, C-terminal domain"/>
    <property type="match status" value="1"/>
</dbReference>
<evidence type="ECO:0000259" key="11">
    <source>
        <dbReference type="PROSITE" id="PS50109"/>
    </source>
</evidence>
<evidence type="ECO:0000256" key="8">
    <source>
        <dbReference type="ARBA" id="ARBA00022840"/>
    </source>
</evidence>
<dbReference type="FunFam" id="3.30.565.10:FF:000006">
    <property type="entry name" value="Sensor histidine kinase WalK"/>
    <property type="match status" value="1"/>
</dbReference>
<dbReference type="SUPFAM" id="SSF47384">
    <property type="entry name" value="Homodimeric domain of signal transducing histidine kinase"/>
    <property type="match status" value="1"/>
</dbReference>
<dbReference type="EC" id="2.7.13.3" evidence="3"/>
<dbReference type="PANTHER" id="PTHR43711">
    <property type="entry name" value="TWO-COMPONENT HISTIDINE KINASE"/>
    <property type="match status" value="1"/>
</dbReference>
<dbReference type="SMART" id="SM00388">
    <property type="entry name" value="HisKA"/>
    <property type="match status" value="1"/>
</dbReference>
<evidence type="ECO:0000256" key="2">
    <source>
        <dbReference type="ARBA" id="ARBA00004651"/>
    </source>
</evidence>
<keyword evidence="10" id="KW-1133">Transmembrane helix</keyword>
<dbReference type="InterPro" id="IPR036097">
    <property type="entry name" value="HisK_dim/P_sf"/>
</dbReference>
<keyword evidence="5" id="KW-0808">Transferase</keyword>
<feature type="domain" description="Histidine kinase" evidence="11">
    <location>
        <begin position="193"/>
        <end position="407"/>
    </location>
</feature>
<dbReference type="PRINTS" id="PR00344">
    <property type="entry name" value="BCTRLSENSOR"/>
</dbReference>
<evidence type="ECO:0000313" key="13">
    <source>
        <dbReference type="Proteomes" id="UP000588491"/>
    </source>
</evidence>
<keyword evidence="4" id="KW-0597">Phosphoprotein</keyword>
<evidence type="ECO:0000256" key="9">
    <source>
        <dbReference type="ARBA" id="ARBA00023012"/>
    </source>
</evidence>
<sequence>MFRKTRIRLTILNSIVFILLMVIIGYTIYLYTEKQTYREVNNSLLNGIEDLKRMGERDGRGPVPMLEPKLMLIQWGTSGEIEGASENSFIDYTAEQEYLKPSSTNTLEKKTSSEGYRFQTISTKLEVNGETKTIQIVRNIDSEESMLAQLIIIMSVGIGVGSLFAVLGGYFLAGRALIPIQRSWEAQQQFVSDASHELRTPLAVIQSRTDVLFQKPEATIQERAFDISVISKETRRLSKLVTNLLTLARSDSNQAEIVKTQFAVEEVIQEVVEQYEDIADFQGKKIYASVKNKISFIGDKERIHQLLVILVDNSMKFTMEGGEIELRAIERANSVVIMVKDNGIGIPKEEISKIFNRFYQVEQSRTDREGTGLGLSIAKWIIEKHDGSIKVDSALNKGTTFEINFPK</sequence>
<gene>
    <name evidence="12" type="ORF">HHU08_18290</name>
</gene>
<reference evidence="12 13" key="1">
    <citation type="submission" date="2020-04" db="EMBL/GenBank/DDBJ databases">
        <title>Bacillus sp. UniB3 isolated from commercial digestive syrup.</title>
        <authorList>
            <person name="Thorat V."/>
            <person name="Kirdat K."/>
            <person name="Tiwarekar B."/>
            <person name="Yadav A."/>
        </authorList>
    </citation>
    <scope>NUCLEOTIDE SEQUENCE [LARGE SCALE GENOMIC DNA]</scope>
    <source>
        <strain evidence="12 13">UniB3</strain>
    </source>
</reference>
<dbReference type="AlphaFoldDB" id="A0A7Y0KAZ0"/>
<dbReference type="EMBL" id="JABBPK010000001">
    <property type="protein sequence ID" value="NMO78911.1"/>
    <property type="molecule type" value="Genomic_DNA"/>
</dbReference>
<dbReference type="InterPro" id="IPR003661">
    <property type="entry name" value="HisK_dim/P_dom"/>
</dbReference>
<dbReference type="InterPro" id="IPR050736">
    <property type="entry name" value="Sensor_HK_Regulatory"/>
</dbReference>
<keyword evidence="10" id="KW-0472">Membrane</keyword>
<dbReference type="Pfam" id="PF02518">
    <property type="entry name" value="HATPase_c"/>
    <property type="match status" value="1"/>
</dbReference>
<comment type="subcellular location">
    <subcellularLocation>
        <location evidence="2">Cell membrane</location>
        <topology evidence="2">Multi-pass membrane protein</topology>
    </subcellularLocation>
</comment>
<dbReference type="InterPro" id="IPR036890">
    <property type="entry name" value="HATPase_C_sf"/>
</dbReference>
<evidence type="ECO:0000256" key="5">
    <source>
        <dbReference type="ARBA" id="ARBA00022679"/>
    </source>
</evidence>
<evidence type="ECO:0000256" key="7">
    <source>
        <dbReference type="ARBA" id="ARBA00022777"/>
    </source>
</evidence>
<dbReference type="SMART" id="SM00387">
    <property type="entry name" value="HATPase_c"/>
    <property type="match status" value="1"/>
</dbReference>
<feature type="transmembrane region" description="Helical" evidence="10">
    <location>
        <begin position="12"/>
        <end position="31"/>
    </location>
</feature>
<evidence type="ECO:0000256" key="4">
    <source>
        <dbReference type="ARBA" id="ARBA00022553"/>
    </source>
</evidence>
<keyword evidence="9" id="KW-0902">Two-component regulatory system</keyword>
<name>A0A7Y0KAZ0_9BACI</name>
<accession>A0A7Y0KAZ0</accession>
<evidence type="ECO:0000256" key="6">
    <source>
        <dbReference type="ARBA" id="ARBA00022741"/>
    </source>
</evidence>
<dbReference type="PROSITE" id="PS50109">
    <property type="entry name" value="HIS_KIN"/>
    <property type="match status" value="1"/>
</dbReference>
<organism evidence="12 13">
    <name type="scientific">Niallia alba</name>
    <dbReference type="NCBI Taxonomy" id="2729105"/>
    <lineage>
        <taxon>Bacteria</taxon>
        <taxon>Bacillati</taxon>
        <taxon>Bacillota</taxon>
        <taxon>Bacilli</taxon>
        <taxon>Bacillales</taxon>
        <taxon>Bacillaceae</taxon>
        <taxon>Niallia</taxon>
    </lineage>
</organism>
<dbReference type="Pfam" id="PF00512">
    <property type="entry name" value="HisKA"/>
    <property type="match status" value="1"/>
</dbReference>